<protein>
    <submittedName>
        <fullName evidence="10">ATP-binding cassette domain-containing protein</fullName>
    </submittedName>
</protein>
<comment type="subcellular location">
    <subcellularLocation>
        <location evidence="1">Cell inner membrane</location>
        <topology evidence="1">Peripheral membrane protein</topology>
    </subcellularLocation>
</comment>
<dbReference type="InterPro" id="IPR027417">
    <property type="entry name" value="P-loop_NTPase"/>
</dbReference>
<evidence type="ECO:0000256" key="1">
    <source>
        <dbReference type="ARBA" id="ARBA00004417"/>
    </source>
</evidence>
<comment type="similarity">
    <text evidence="2">Belongs to the ABC transporter superfamily.</text>
</comment>
<proteinExistence type="inferred from homology"/>
<gene>
    <name evidence="10" type="ORF">ACFQDL_21520</name>
</gene>
<keyword evidence="6 10" id="KW-0067">ATP-binding</keyword>
<evidence type="ECO:0000259" key="9">
    <source>
        <dbReference type="PROSITE" id="PS50893"/>
    </source>
</evidence>
<evidence type="ECO:0000256" key="8">
    <source>
        <dbReference type="SAM" id="MobiDB-lite"/>
    </source>
</evidence>
<evidence type="ECO:0000256" key="5">
    <source>
        <dbReference type="ARBA" id="ARBA00022741"/>
    </source>
</evidence>
<comment type="caution">
    <text evidence="10">The sequence shown here is derived from an EMBL/GenBank/DDBJ whole genome shotgun (WGS) entry which is preliminary data.</text>
</comment>
<evidence type="ECO:0000256" key="2">
    <source>
        <dbReference type="ARBA" id="ARBA00005417"/>
    </source>
</evidence>
<dbReference type="InterPro" id="IPR050388">
    <property type="entry name" value="ABC_Ni/Peptide_Import"/>
</dbReference>
<dbReference type="Proteomes" id="UP001596422">
    <property type="component" value="Unassembled WGS sequence"/>
</dbReference>
<dbReference type="InterPro" id="IPR003593">
    <property type="entry name" value="AAA+_ATPase"/>
</dbReference>
<dbReference type="GO" id="GO:0005524">
    <property type="term" value="F:ATP binding"/>
    <property type="evidence" value="ECO:0007669"/>
    <property type="project" value="UniProtKB-KW"/>
</dbReference>
<dbReference type="RefSeq" id="WP_379910803.1">
    <property type="nucleotide sequence ID" value="NZ_JBHSWE010000001.1"/>
</dbReference>
<keyword evidence="4" id="KW-1003">Cell membrane</keyword>
<dbReference type="PROSITE" id="PS50893">
    <property type="entry name" value="ABC_TRANSPORTER_2"/>
    <property type="match status" value="1"/>
</dbReference>
<feature type="domain" description="ABC transporter" evidence="9">
    <location>
        <begin position="5"/>
        <end position="247"/>
    </location>
</feature>
<evidence type="ECO:0000313" key="10">
    <source>
        <dbReference type="EMBL" id="MFC6672359.1"/>
    </source>
</evidence>
<feature type="compositionally biased region" description="Basic residues" evidence="8">
    <location>
        <begin position="254"/>
        <end position="272"/>
    </location>
</feature>
<dbReference type="SMART" id="SM00382">
    <property type="entry name" value="AAA"/>
    <property type="match status" value="1"/>
</dbReference>
<evidence type="ECO:0000256" key="7">
    <source>
        <dbReference type="ARBA" id="ARBA00023136"/>
    </source>
</evidence>
<keyword evidence="5" id="KW-0547">Nucleotide-binding</keyword>
<dbReference type="SUPFAM" id="SSF52540">
    <property type="entry name" value="P-loop containing nucleoside triphosphate hydrolases"/>
    <property type="match status" value="1"/>
</dbReference>
<feature type="region of interest" description="Disordered" evidence="8">
    <location>
        <begin position="222"/>
        <end position="272"/>
    </location>
</feature>
<name>A0ABW2A516_9GAMM</name>
<sequence length="272" mass="28736">MTAVLTASDISVVDARGRNLLEPVSFRLEPGRPLVVLGETGSGKSLLSQAIIGTLPEGLTASGRICLGDAVFSASQPQTFRSLWGRAVALLPQEPWLSLDPLMRVQPQVAETHRLVRGLGGRAATEAAQTDLAALGLAGAQRRYPHQLSGGMAQRAAFAAARAGGARILLADEPTKGLDAARRDEVAGLLLREVAAGGSLLVITHDLALAQRLGTRCSSSATVSWSSGAAPRPSWRHPAATMAGVSWRPTRGAGPRRRQLRQRRRRCSRPGT</sequence>
<dbReference type="PROSITE" id="PS00675">
    <property type="entry name" value="SIGMA54_INTERACT_1"/>
    <property type="match status" value="1"/>
</dbReference>
<keyword evidence="11" id="KW-1185">Reference proteome</keyword>
<reference evidence="11" key="1">
    <citation type="journal article" date="2019" name="Int. J. Syst. Evol. Microbiol.">
        <title>The Global Catalogue of Microorganisms (GCM) 10K type strain sequencing project: providing services to taxonomists for standard genome sequencing and annotation.</title>
        <authorList>
            <consortium name="The Broad Institute Genomics Platform"/>
            <consortium name="The Broad Institute Genome Sequencing Center for Infectious Disease"/>
            <person name="Wu L."/>
            <person name="Ma J."/>
        </authorList>
    </citation>
    <scope>NUCLEOTIDE SEQUENCE [LARGE SCALE GENOMIC DNA]</scope>
    <source>
        <strain evidence="11">NBRC 111756</strain>
    </source>
</reference>
<dbReference type="PANTHER" id="PTHR43297:SF7">
    <property type="entry name" value="D,D-DIPEPTIDE TRANSPORT ATP-BINDING PROTEIN DDPD-RELATED"/>
    <property type="match status" value="1"/>
</dbReference>
<keyword evidence="7" id="KW-0472">Membrane</keyword>
<dbReference type="Gene3D" id="3.40.50.300">
    <property type="entry name" value="P-loop containing nucleotide triphosphate hydrolases"/>
    <property type="match status" value="1"/>
</dbReference>
<evidence type="ECO:0000256" key="4">
    <source>
        <dbReference type="ARBA" id="ARBA00022475"/>
    </source>
</evidence>
<dbReference type="PANTHER" id="PTHR43297">
    <property type="entry name" value="OLIGOPEPTIDE TRANSPORT ATP-BINDING PROTEIN APPD"/>
    <property type="match status" value="1"/>
</dbReference>
<evidence type="ECO:0000313" key="11">
    <source>
        <dbReference type="Proteomes" id="UP001596422"/>
    </source>
</evidence>
<dbReference type="InterPro" id="IPR003439">
    <property type="entry name" value="ABC_transporter-like_ATP-bd"/>
</dbReference>
<accession>A0ABW2A516</accession>
<evidence type="ECO:0000256" key="6">
    <source>
        <dbReference type="ARBA" id="ARBA00022840"/>
    </source>
</evidence>
<organism evidence="10 11">
    <name type="scientific">Marinobacterium aestuariivivens</name>
    <dbReference type="NCBI Taxonomy" id="1698799"/>
    <lineage>
        <taxon>Bacteria</taxon>
        <taxon>Pseudomonadati</taxon>
        <taxon>Pseudomonadota</taxon>
        <taxon>Gammaproteobacteria</taxon>
        <taxon>Oceanospirillales</taxon>
        <taxon>Oceanospirillaceae</taxon>
        <taxon>Marinobacterium</taxon>
    </lineage>
</organism>
<dbReference type="InterPro" id="IPR025662">
    <property type="entry name" value="Sigma_54_int_dom_ATP-bd_1"/>
</dbReference>
<dbReference type="EMBL" id="JBHSWE010000001">
    <property type="protein sequence ID" value="MFC6672359.1"/>
    <property type="molecule type" value="Genomic_DNA"/>
</dbReference>
<evidence type="ECO:0000256" key="3">
    <source>
        <dbReference type="ARBA" id="ARBA00022448"/>
    </source>
</evidence>
<dbReference type="Pfam" id="PF00005">
    <property type="entry name" value="ABC_tran"/>
    <property type="match status" value="1"/>
</dbReference>
<keyword evidence="3" id="KW-0813">Transport</keyword>